<accession>A0ABR0KHM7</accession>
<reference evidence="1 2" key="1">
    <citation type="submission" date="2023-08" db="EMBL/GenBank/DDBJ databases">
        <title>Black Yeasts Isolated from many extreme environments.</title>
        <authorList>
            <person name="Coleine C."/>
            <person name="Stajich J.E."/>
            <person name="Selbmann L."/>
        </authorList>
    </citation>
    <scope>NUCLEOTIDE SEQUENCE [LARGE SCALE GENOMIC DNA]</scope>
    <source>
        <strain evidence="1 2">CCFEE 5885</strain>
    </source>
</reference>
<dbReference type="InterPro" id="IPR032466">
    <property type="entry name" value="Metal_Hydrolase"/>
</dbReference>
<keyword evidence="2" id="KW-1185">Reference proteome</keyword>
<gene>
    <name evidence="1" type="ORF">LTR24_002466</name>
</gene>
<dbReference type="PANTHER" id="PTHR32027">
    <property type="entry name" value="CYTOSINE DEAMINASE"/>
    <property type="match status" value="1"/>
</dbReference>
<dbReference type="InterPro" id="IPR052349">
    <property type="entry name" value="Metallo-hydrolase_Enzymes"/>
</dbReference>
<evidence type="ECO:0000313" key="1">
    <source>
        <dbReference type="EMBL" id="KAK5096704.1"/>
    </source>
</evidence>
<name>A0ABR0KHM7_9EURO</name>
<evidence type="ECO:0008006" key="3">
    <source>
        <dbReference type="Google" id="ProtNLM"/>
    </source>
</evidence>
<dbReference type="SUPFAM" id="SSF51556">
    <property type="entry name" value="Metallo-dependent hydrolases"/>
    <property type="match status" value="1"/>
</dbReference>
<comment type="caution">
    <text evidence="1">The sequence shown here is derived from an EMBL/GenBank/DDBJ whole genome shotgun (WGS) entry which is preliminary data.</text>
</comment>
<dbReference type="Gene3D" id="3.20.20.140">
    <property type="entry name" value="Metal-dependent hydrolases"/>
    <property type="match status" value="1"/>
</dbReference>
<dbReference type="Proteomes" id="UP001345013">
    <property type="component" value="Unassembled WGS sequence"/>
</dbReference>
<sequence length="456" mass="50693">MLLTNLILPGRGTQKIFDVDVSDSNSKIISIKPTTTQPQTPPSRVVPTLCHPHIHLDKPFLLTAHNEGEELPNYHDLAPEDGSFAEALAKTGAAKSRYTAADLLHRGSQLIAQSIQAGVTSMRAFVEVDRVAKFLCVEAGVELKRKFREQCYVQLCVFAQDPVIDDEKYGTENRKLVEEALRRFRDRIDVLGSTPYVEGDDEKQRRNIEWAVRLAMEHGLHLDFHLDYNLKPNTKPMIWHVVEVLKRSDWTRQAKGKTVVIGHCSRLSLFSTDEMEKLAKEIHDAQLPISFVGLPTSDLFMMGRPADGDWGGSRPRGTIQVLELIRRFKLSACIGINNVGNAFTPWGSLDPLRLASLGVGLYQAGTPQDAELLFECVSALAQDAIGLQDIVVRSLEEGATALFMVVTNEKTIRINGNDTGIAARKRLSVADMVWDPPELGQRRVIGKVKVGSQARE</sequence>
<protein>
    <recommendedName>
        <fullName evidence="3">Amidohydrolase-related domain-containing protein</fullName>
    </recommendedName>
</protein>
<organism evidence="1 2">
    <name type="scientific">Lithohypha guttulata</name>
    <dbReference type="NCBI Taxonomy" id="1690604"/>
    <lineage>
        <taxon>Eukaryota</taxon>
        <taxon>Fungi</taxon>
        <taxon>Dikarya</taxon>
        <taxon>Ascomycota</taxon>
        <taxon>Pezizomycotina</taxon>
        <taxon>Eurotiomycetes</taxon>
        <taxon>Chaetothyriomycetidae</taxon>
        <taxon>Chaetothyriales</taxon>
        <taxon>Trichomeriaceae</taxon>
        <taxon>Lithohypha</taxon>
    </lineage>
</organism>
<evidence type="ECO:0000313" key="2">
    <source>
        <dbReference type="Proteomes" id="UP001345013"/>
    </source>
</evidence>
<dbReference type="PANTHER" id="PTHR32027:SF0">
    <property type="entry name" value="CYTOSINE DEAMINASE"/>
    <property type="match status" value="1"/>
</dbReference>
<dbReference type="EMBL" id="JAVRRG010000021">
    <property type="protein sequence ID" value="KAK5096704.1"/>
    <property type="molecule type" value="Genomic_DNA"/>
</dbReference>
<proteinExistence type="predicted"/>